<organism evidence="2 3">
    <name type="scientific">Dreissena polymorpha</name>
    <name type="common">Zebra mussel</name>
    <name type="synonym">Mytilus polymorpha</name>
    <dbReference type="NCBI Taxonomy" id="45954"/>
    <lineage>
        <taxon>Eukaryota</taxon>
        <taxon>Metazoa</taxon>
        <taxon>Spiralia</taxon>
        <taxon>Lophotrochozoa</taxon>
        <taxon>Mollusca</taxon>
        <taxon>Bivalvia</taxon>
        <taxon>Autobranchia</taxon>
        <taxon>Heteroconchia</taxon>
        <taxon>Euheterodonta</taxon>
        <taxon>Imparidentia</taxon>
        <taxon>Neoheterodontei</taxon>
        <taxon>Myida</taxon>
        <taxon>Dreissenoidea</taxon>
        <taxon>Dreissenidae</taxon>
        <taxon>Dreissena</taxon>
    </lineage>
</organism>
<name>A0A9D3YR81_DREPO</name>
<feature type="compositionally biased region" description="Basic and acidic residues" evidence="1">
    <location>
        <begin position="1"/>
        <end position="10"/>
    </location>
</feature>
<evidence type="ECO:0000313" key="3">
    <source>
        <dbReference type="Proteomes" id="UP000828390"/>
    </source>
</evidence>
<protein>
    <submittedName>
        <fullName evidence="2">Uncharacterized protein</fullName>
    </submittedName>
</protein>
<evidence type="ECO:0000313" key="2">
    <source>
        <dbReference type="EMBL" id="KAH3703793.1"/>
    </source>
</evidence>
<dbReference type="EMBL" id="JAIWYP010000015">
    <property type="protein sequence ID" value="KAH3703793.1"/>
    <property type="molecule type" value="Genomic_DNA"/>
</dbReference>
<reference evidence="2" key="1">
    <citation type="journal article" date="2019" name="bioRxiv">
        <title>The Genome of the Zebra Mussel, Dreissena polymorpha: A Resource for Invasive Species Research.</title>
        <authorList>
            <person name="McCartney M.A."/>
            <person name="Auch B."/>
            <person name="Kono T."/>
            <person name="Mallez S."/>
            <person name="Zhang Y."/>
            <person name="Obille A."/>
            <person name="Becker A."/>
            <person name="Abrahante J.E."/>
            <person name="Garbe J."/>
            <person name="Badalamenti J.P."/>
            <person name="Herman A."/>
            <person name="Mangelson H."/>
            <person name="Liachko I."/>
            <person name="Sullivan S."/>
            <person name="Sone E.D."/>
            <person name="Koren S."/>
            <person name="Silverstein K.A.T."/>
            <person name="Beckman K.B."/>
            <person name="Gohl D.M."/>
        </authorList>
    </citation>
    <scope>NUCLEOTIDE SEQUENCE</scope>
    <source>
        <strain evidence="2">Duluth1</strain>
        <tissue evidence="2">Whole animal</tissue>
    </source>
</reference>
<feature type="compositionally biased region" description="Basic residues" evidence="1">
    <location>
        <begin position="29"/>
        <end position="57"/>
    </location>
</feature>
<gene>
    <name evidence="2" type="ORF">DPMN_078839</name>
</gene>
<sequence>MTNQKKDSSRNHLLKRTHKEAKTSGTRKLEKKKKSSRKKNKNRRRTVRSLSHRKRDRTKGSAQGYKKTKENALTSPLKTIQKCGNTASGNVGHFYCQLVAGKRPGLLLS</sequence>
<reference evidence="2" key="2">
    <citation type="submission" date="2020-11" db="EMBL/GenBank/DDBJ databases">
        <authorList>
            <person name="McCartney M.A."/>
            <person name="Auch B."/>
            <person name="Kono T."/>
            <person name="Mallez S."/>
            <person name="Becker A."/>
            <person name="Gohl D.M."/>
            <person name="Silverstein K.A.T."/>
            <person name="Koren S."/>
            <person name="Bechman K.B."/>
            <person name="Herman A."/>
            <person name="Abrahante J.E."/>
            <person name="Garbe J."/>
        </authorList>
    </citation>
    <scope>NUCLEOTIDE SEQUENCE</scope>
    <source>
        <strain evidence="2">Duluth1</strain>
        <tissue evidence="2">Whole animal</tissue>
    </source>
</reference>
<keyword evidence="3" id="KW-1185">Reference proteome</keyword>
<dbReference type="Proteomes" id="UP000828390">
    <property type="component" value="Unassembled WGS sequence"/>
</dbReference>
<comment type="caution">
    <text evidence="2">The sequence shown here is derived from an EMBL/GenBank/DDBJ whole genome shotgun (WGS) entry which is preliminary data.</text>
</comment>
<feature type="region of interest" description="Disordered" evidence="1">
    <location>
        <begin position="1"/>
        <end position="73"/>
    </location>
</feature>
<dbReference type="AlphaFoldDB" id="A0A9D3YR81"/>
<accession>A0A9D3YR81</accession>
<evidence type="ECO:0000256" key="1">
    <source>
        <dbReference type="SAM" id="MobiDB-lite"/>
    </source>
</evidence>
<proteinExistence type="predicted"/>